<comment type="caution">
    <text evidence="1">The sequence shown here is derived from an EMBL/GenBank/DDBJ whole genome shotgun (WGS) entry which is preliminary data.</text>
</comment>
<sequence length="111" mass="11415">MSFSENGTLLASVSKGQTTVSVWDLRKAAVVNSIETGSGVESVKWDYTGQFLAVAGSGSVSVHKYEKKAKSFSEPFKKAIAAAAIAWGPNAQSLVAVTAEGGLTVFGSAVS</sequence>
<name>A0ACC3DGW3_9PEZI</name>
<reference evidence="1" key="1">
    <citation type="submission" date="2024-09" db="EMBL/GenBank/DDBJ databases">
        <title>Black Yeasts Isolated from many extreme environments.</title>
        <authorList>
            <person name="Coleine C."/>
            <person name="Stajich J.E."/>
            <person name="Selbmann L."/>
        </authorList>
    </citation>
    <scope>NUCLEOTIDE SEQUENCE</scope>
    <source>
        <strain evidence="1">CCFEE 5737</strain>
    </source>
</reference>
<gene>
    <name evidence="1" type="ORF">LTS18_014804</name>
</gene>
<proteinExistence type="predicted"/>
<keyword evidence="2" id="KW-1185">Reference proteome</keyword>
<evidence type="ECO:0000313" key="2">
    <source>
        <dbReference type="Proteomes" id="UP001186974"/>
    </source>
</evidence>
<dbReference type="EMBL" id="JAWDJW010004810">
    <property type="protein sequence ID" value="KAK3071696.1"/>
    <property type="molecule type" value="Genomic_DNA"/>
</dbReference>
<organism evidence="1 2">
    <name type="scientific">Coniosporium uncinatum</name>
    <dbReference type="NCBI Taxonomy" id="93489"/>
    <lineage>
        <taxon>Eukaryota</taxon>
        <taxon>Fungi</taxon>
        <taxon>Dikarya</taxon>
        <taxon>Ascomycota</taxon>
        <taxon>Pezizomycotina</taxon>
        <taxon>Dothideomycetes</taxon>
        <taxon>Dothideomycetes incertae sedis</taxon>
        <taxon>Coniosporium</taxon>
    </lineage>
</organism>
<accession>A0ACC3DGW3</accession>
<dbReference type="Proteomes" id="UP001186974">
    <property type="component" value="Unassembled WGS sequence"/>
</dbReference>
<evidence type="ECO:0000313" key="1">
    <source>
        <dbReference type="EMBL" id="KAK3071696.1"/>
    </source>
</evidence>
<protein>
    <submittedName>
        <fullName evidence="1">Uncharacterized protein</fullName>
    </submittedName>
</protein>